<dbReference type="InterPro" id="IPR043502">
    <property type="entry name" value="DNA/RNA_pol_sf"/>
</dbReference>
<dbReference type="EMBL" id="JBBPBN010000001">
    <property type="protein sequence ID" value="KAK9046300.1"/>
    <property type="molecule type" value="Genomic_DNA"/>
</dbReference>
<dbReference type="SUPFAM" id="SSF56672">
    <property type="entry name" value="DNA/RNA polymerases"/>
    <property type="match status" value="1"/>
</dbReference>
<name>A0ABR2U9F5_9ROSI</name>
<proteinExistence type="predicted"/>
<dbReference type="Gene3D" id="3.10.10.10">
    <property type="entry name" value="HIV Type 1 Reverse Transcriptase, subunit A, domain 1"/>
    <property type="match status" value="1"/>
</dbReference>
<dbReference type="InterPro" id="IPR053134">
    <property type="entry name" value="RNA-dir_DNA_polymerase"/>
</dbReference>
<dbReference type="Pfam" id="PF00078">
    <property type="entry name" value="RVT_1"/>
    <property type="match status" value="1"/>
</dbReference>
<protein>
    <recommendedName>
        <fullName evidence="1">Reverse transcriptase domain-containing protein</fullName>
    </recommendedName>
</protein>
<evidence type="ECO:0000313" key="2">
    <source>
        <dbReference type="EMBL" id="KAK9046300.1"/>
    </source>
</evidence>
<evidence type="ECO:0000259" key="1">
    <source>
        <dbReference type="Pfam" id="PF00078"/>
    </source>
</evidence>
<dbReference type="PANTHER" id="PTHR24559">
    <property type="entry name" value="TRANSPOSON TY3-I GAG-POL POLYPROTEIN"/>
    <property type="match status" value="1"/>
</dbReference>
<dbReference type="InterPro" id="IPR000477">
    <property type="entry name" value="RT_dom"/>
</dbReference>
<dbReference type="Gene3D" id="3.30.70.270">
    <property type="match status" value="2"/>
</dbReference>
<gene>
    <name evidence="2" type="ORF">V6N11_052192</name>
</gene>
<sequence length="286" mass="32651">MMEVVKKEIQKLLDADIIYPISDSDWVSPIHVVTKKTGVTVVENPQGKLIPTRVQNGWRVCIDYRKLNSLTRKDHFLLPFIDQLIERLAGKTHYCCLDGFSGFFQIPVALEDQEKMMFTCPFGKFAYRCMPFDLCNALDTFQRCMVIIFSDFIEKGIEVFMDDFTVYCNTFNECLFNLSKVLKRCLDYNLVLNYEKCYFMVDKGLIMGHIVSSNGIAVDPAKIDVIRTLPYPTTVKEVCSFLGHAGFYRRFIRDFSKTAQPLCVGYIKGETDFGTRGAATELGASV</sequence>
<comment type="caution">
    <text evidence="2">The sequence shown here is derived from an EMBL/GenBank/DDBJ whole genome shotgun (WGS) entry which is preliminary data.</text>
</comment>
<keyword evidence="3" id="KW-1185">Reference proteome</keyword>
<evidence type="ECO:0000313" key="3">
    <source>
        <dbReference type="Proteomes" id="UP001396334"/>
    </source>
</evidence>
<dbReference type="InterPro" id="IPR043128">
    <property type="entry name" value="Rev_trsase/Diguanyl_cyclase"/>
</dbReference>
<reference evidence="2 3" key="1">
    <citation type="journal article" date="2024" name="G3 (Bethesda)">
        <title>Genome assembly of Hibiscus sabdariffa L. provides insights into metabolisms of medicinal natural products.</title>
        <authorList>
            <person name="Kim T."/>
        </authorList>
    </citation>
    <scope>NUCLEOTIDE SEQUENCE [LARGE SCALE GENOMIC DNA]</scope>
    <source>
        <strain evidence="2">TK-2024</strain>
        <tissue evidence="2">Old leaves</tissue>
    </source>
</reference>
<organism evidence="2 3">
    <name type="scientific">Hibiscus sabdariffa</name>
    <name type="common">roselle</name>
    <dbReference type="NCBI Taxonomy" id="183260"/>
    <lineage>
        <taxon>Eukaryota</taxon>
        <taxon>Viridiplantae</taxon>
        <taxon>Streptophyta</taxon>
        <taxon>Embryophyta</taxon>
        <taxon>Tracheophyta</taxon>
        <taxon>Spermatophyta</taxon>
        <taxon>Magnoliopsida</taxon>
        <taxon>eudicotyledons</taxon>
        <taxon>Gunneridae</taxon>
        <taxon>Pentapetalae</taxon>
        <taxon>rosids</taxon>
        <taxon>malvids</taxon>
        <taxon>Malvales</taxon>
        <taxon>Malvaceae</taxon>
        <taxon>Malvoideae</taxon>
        <taxon>Hibiscus</taxon>
    </lineage>
</organism>
<dbReference type="Proteomes" id="UP001396334">
    <property type="component" value="Unassembled WGS sequence"/>
</dbReference>
<dbReference type="CDD" id="cd01647">
    <property type="entry name" value="RT_LTR"/>
    <property type="match status" value="1"/>
</dbReference>
<feature type="domain" description="Reverse transcriptase" evidence="1">
    <location>
        <begin position="55"/>
        <end position="210"/>
    </location>
</feature>
<dbReference type="PANTHER" id="PTHR24559:SF445">
    <property type="entry name" value="RNA-DIRECTED DNA POLYMERASE HOMOLOG"/>
    <property type="match status" value="1"/>
</dbReference>
<accession>A0ABR2U9F5</accession>